<keyword evidence="2" id="KW-1003">Cell membrane</keyword>
<dbReference type="InterPro" id="IPR017850">
    <property type="entry name" value="Alkaline_phosphatase_core_sf"/>
</dbReference>
<feature type="transmembrane region" description="Helical" evidence="6">
    <location>
        <begin position="82"/>
        <end position="107"/>
    </location>
</feature>
<keyword evidence="3 6" id="KW-0812">Transmembrane</keyword>
<name>A0ABU9TW13_9GAMM</name>
<dbReference type="Proteomes" id="UP001449225">
    <property type="component" value="Unassembled WGS sequence"/>
</dbReference>
<feature type="transmembrane region" description="Helical" evidence="6">
    <location>
        <begin position="153"/>
        <end position="171"/>
    </location>
</feature>
<feature type="domain" description="Sulfatase N-terminal" evidence="7">
    <location>
        <begin position="196"/>
        <end position="470"/>
    </location>
</feature>
<dbReference type="InterPro" id="IPR000917">
    <property type="entry name" value="Sulfatase_N"/>
</dbReference>
<comment type="subcellular location">
    <subcellularLocation>
        <location evidence="1">Cell membrane</location>
        <topology evidence="1">Multi-pass membrane protein</topology>
    </subcellularLocation>
</comment>
<evidence type="ECO:0000313" key="9">
    <source>
        <dbReference type="Proteomes" id="UP001449225"/>
    </source>
</evidence>
<keyword evidence="5 6" id="KW-0472">Membrane</keyword>
<keyword evidence="4 6" id="KW-1133">Transmembrane helix</keyword>
<reference evidence="8 9" key="1">
    <citation type="submission" date="2024-03" db="EMBL/GenBank/DDBJ databases">
        <title>Community enrichment and isolation of bacterial strains for fucoidan degradation.</title>
        <authorList>
            <person name="Sichert A."/>
        </authorList>
    </citation>
    <scope>NUCLEOTIDE SEQUENCE [LARGE SCALE GENOMIC DNA]</scope>
    <source>
        <strain evidence="8 9">AS76</strain>
    </source>
</reference>
<proteinExistence type="predicted"/>
<keyword evidence="9" id="KW-1185">Reference proteome</keyword>
<dbReference type="InterPro" id="IPR050448">
    <property type="entry name" value="OpgB/LTA_synthase_biosynth"/>
</dbReference>
<feature type="transmembrane region" description="Helical" evidence="6">
    <location>
        <begin position="119"/>
        <end position="141"/>
    </location>
</feature>
<protein>
    <submittedName>
        <fullName evidence="8">LTA synthase family protein</fullName>
    </submittedName>
</protein>
<dbReference type="SUPFAM" id="SSF53649">
    <property type="entry name" value="Alkaline phosphatase-like"/>
    <property type="match status" value="1"/>
</dbReference>
<gene>
    <name evidence="8" type="ORF">WNY58_16050</name>
</gene>
<dbReference type="RefSeq" id="WP_342855067.1">
    <property type="nucleotide sequence ID" value="NZ_JBBMRA010000022.1"/>
</dbReference>
<evidence type="ECO:0000256" key="2">
    <source>
        <dbReference type="ARBA" id="ARBA00022475"/>
    </source>
</evidence>
<dbReference type="Pfam" id="PF00884">
    <property type="entry name" value="Sulfatase"/>
    <property type="match status" value="1"/>
</dbReference>
<organism evidence="8 9">
    <name type="scientific">Neptuniibacter pectenicola</name>
    <dbReference type="NCBI Taxonomy" id="1806669"/>
    <lineage>
        <taxon>Bacteria</taxon>
        <taxon>Pseudomonadati</taxon>
        <taxon>Pseudomonadota</taxon>
        <taxon>Gammaproteobacteria</taxon>
        <taxon>Oceanospirillales</taxon>
        <taxon>Oceanospirillaceae</taxon>
        <taxon>Neptuniibacter</taxon>
    </lineage>
</organism>
<evidence type="ECO:0000256" key="5">
    <source>
        <dbReference type="ARBA" id="ARBA00023136"/>
    </source>
</evidence>
<comment type="caution">
    <text evidence="8">The sequence shown here is derived from an EMBL/GenBank/DDBJ whole genome shotgun (WGS) entry which is preliminary data.</text>
</comment>
<feature type="transmembrane region" description="Helical" evidence="6">
    <location>
        <begin position="12"/>
        <end position="33"/>
    </location>
</feature>
<dbReference type="PANTHER" id="PTHR47371:SF3">
    <property type="entry name" value="PHOSPHOGLYCEROL TRANSFERASE I"/>
    <property type="match status" value="1"/>
</dbReference>
<feature type="transmembrane region" description="Helical" evidence="6">
    <location>
        <begin position="39"/>
        <end position="61"/>
    </location>
</feature>
<dbReference type="CDD" id="cd16015">
    <property type="entry name" value="LTA_synthase"/>
    <property type="match status" value="1"/>
</dbReference>
<evidence type="ECO:0000259" key="7">
    <source>
        <dbReference type="Pfam" id="PF00884"/>
    </source>
</evidence>
<dbReference type="Gene3D" id="3.40.720.10">
    <property type="entry name" value="Alkaline Phosphatase, subunit A"/>
    <property type="match status" value="1"/>
</dbReference>
<dbReference type="EMBL" id="JBBMRA010000022">
    <property type="protein sequence ID" value="MEM5537899.1"/>
    <property type="molecule type" value="Genomic_DNA"/>
</dbReference>
<evidence type="ECO:0000256" key="3">
    <source>
        <dbReference type="ARBA" id="ARBA00022692"/>
    </source>
</evidence>
<evidence type="ECO:0000256" key="1">
    <source>
        <dbReference type="ARBA" id="ARBA00004651"/>
    </source>
</evidence>
<dbReference type="PANTHER" id="PTHR47371">
    <property type="entry name" value="LIPOTEICHOIC ACID SYNTHASE"/>
    <property type="match status" value="1"/>
</dbReference>
<accession>A0ABU9TW13</accession>
<evidence type="ECO:0000256" key="4">
    <source>
        <dbReference type="ARBA" id="ARBA00022989"/>
    </source>
</evidence>
<sequence>MPRRCISLNRGSAAYGVHAASWLSFFLVCLLLFQRPWFAVLLTTSLQLLILAVNFAKYHSLREPFILQDFEYFADLIRHPRLYLPFFGIWNAILGSVLFITLVTTALMLEASLLVTVDAVLFFSVVTALFIAMSFAARSFAARLPVPQLQPASDIRVVGLYASFWGYYLAFGKMPELQPRPEFCDDVVPADVNRLPDLLVVQSESFFDPRLSYRSVRKDVLSHYDRIVGQSLCHGSLRVPAWGANTVRTESAFLTGLNPAQMGIHQFNPYWYLSRKRLPNLVSRLKSQGYRTICVHPYPVGFYMRDKVFPMLGFDQFIDISEFNPEQKDGQYISDAAVARKLTDVLEQQDHPCFIFTITMENHGPLHLESEQGVNIDALYSEPPPADARDLTVYLRHLKNADRMLDRLTGFLRDRQRKSYLCWYGDHVPVMIGVYKSMGEPLAETPYLIWCSDPQAAVSDELPLAVDQLAIELLERAVNSDCGIIDSSELIGREAGADKKVCPDV</sequence>
<evidence type="ECO:0000313" key="8">
    <source>
        <dbReference type="EMBL" id="MEM5537899.1"/>
    </source>
</evidence>
<evidence type="ECO:0000256" key="6">
    <source>
        <dbReference type="SAM" id="Phobius"/>
    </source>
</evidence>